<evidence type="ECO:0000259" key="2">
    <source>
        <dbReference type="PROSITE" id="PS50146"/>
    </source>
</evidence>
<accession>A0A371PUQ5</accession>
<dbReference type="PROSITE" id="PS50146">
    <property type="entry name" value="DAGK"/>
    <property type="match status" value="1"/>
</dbReference>
<dbReference type="SMART" id="SM00046">
    <property type="entry name" value="DAGKc"/>
    <property type="match status" value="1"/>
</dbReference>
<dbReference type="InterPro" id="IPR001206">
    <property type="entry name" value="Diacylglycerol_kinase_cat_dom"/>
</dbReference>
<dbReference type="SUPFAM" id="SSF111331">
    <property type="entry name" value="NAD kinase/diacylglycerol kinase-like"/>
    <property type="match status" value="1"/>
</dbReference>
<dbReference type="InterPro" id="IPR016064">
    <property type="entry name" value="NAD/diacylglycerol_kinase_sf"/>
</dbReference>
<dbReference type="Gene3D" id="2.60.200.40">
    <property type="match status" value="1"/>
</dbReference>
<evidence type="ECO:0000313" key="4">
    <source>
        <dbReference type="Proteomes" id="UP000262477"/>
    </source>
</evidence>
<dbReference type="GO" id="GO:0016301">
    <property type="term" value="F:kinase activity"/>
    <property type="evidence" value="ECO:0007669"/>
    <property type="project" value="InterPro"/>
</dbReference>
<feature type="region of interest" description="Disordered" evidence="1">
    <location>
        <begin position="1"/>
        <end position="23"/>
    </location>
</feature>
<dbReference type="InterPro" id="IPR017438">
    <property type="entry name" value="ATP-NAD_kinase_N"/>
</dbReference>
<dbReference type="RefSeq" id="WP_128510948.1">
    <property type="nucleotide sequence ID" value="NZ_QUAC01000317.1"/>
</dbReference>
<dbReference type="Pfam" id="PF00781">
    <property type="entry name" value="DAGK_cat"/>
    <property type="match status" value="1"/>
</dbReference>
<dbReference type="Gene3D" id="3.40.50.10330">
    <property type="entry name" value="Probable inorganic polyphosphate/atp-NAD kinase, domain 1"/>
    <property type="match status" value="1"/>
</dbReference>
<reference evidence="3 4" key="1">
    <citation type="submission" date="2018-08" db="EMBL/GenBank/DDBJ databases">
        <title>Streptomyces NEAU-D10 sp. nov., a novel Actinomycete isolated from soil.</title>
        <authorList>
            <person name="Jin L."/>
        </authorList>
    </citation>
    <scope>NUCLEOTIDE SEQUENCE [LARGE SCALE GENOMIC DNA]</scope>
    <source>
        <strain evidence="3 4">NEAU-D10</strain>
    </source>
</reference>
<evidence type="ECO:0000256" key="1">
    <source>
        <dbReference type="SAM" id="MobiDB-lite"/>
    </source>
</evidence>
<dbReference type="EMBL" id="QUAC01000317">
    <property type="protein sequence ID" value="REK86206.1"/>
    <property type="molecule type" value="Genomic_DNA"/>
</dbReference>
<keyword evidence="4" id="KW-1185">Reference proteome</keyword>
<organism evidence="3 4">
    <name type="scientific">Streptomyces inhibens</name>
    <dbReference type="NCBI Taxonomy" id="2293571"/>
    <lineage>
        <taxon>Bacteria</taxon>
        <taxon>Bacillati</taxon>
        <taxon>Actinomycetota</taxon>
        <taxon>Actinomycetes</taxon>
        <taxon>Kitasatosporales</taxon>
        <taxon>Streptomycetaceae</taxon>
        <taxon>Streptomyces</taxon>
    </lineage>
</organism>
<comment type="caution">
    <text evidence="3">The sequence shown here is derived from an EMBL/GenBank/DDBJ whole genome shotgun (WGS) entry which is preliminary data.</text>
</comment>
<dbReference type="Proteomes" id="UP000262477">
    <property type="component" value="Unassembled WGS sequence"/>
</dbReference>
<protein>
    <submittedName>
        <fullName evidence="3">Phosphoesterase</fullName>
    </submittedName>
</protein>
<sequence>GFAPTRAQLAPPARPRAQAPALPGGRGLVVVANQGSGQRSGPLPDRTQEVHGVLPHAEVVLCGGPDGQPLDKALEDAAERAGELGGALGVLGGDGTVNAAATVAVRYGLPLAVLPGGTLNHFAYDLGIETYAAAARAVETGEAVAVDLARFRVAPHREGRYFLNTFSIGVYPELVRIRERWAGRIGAWPAGVLAAWEVLRTAEPLTVRINGARRAVWLLFVGNCQYRGLGFAPVRRHDLADGVLDVRVVHGGRLARTRLLAAALTGTPRSSPVLGEARLHQLRIGGLPDGATVAFDGEVATVSGELTLQKENEALTVYRLLPE</sequence>
<dbReference type="OrthoDB" id="5242960at2"/>
<feature type="non-terminal residue" evidence="3">
    <location>
        <position position="1"/>
    </location>
</feature>
<feature type="domain" description="DAGKc" evidence="2">
    <location>
        <begin position="23"/>
        <end position="155"/>
    </location>
</feature>
<proteinExistence type="predicted"/>
<evidence type="ECO:0000313" key="3">
    <source>
        <dbReference type="EMBL" id="REK86206.1"/>
    </source>
</evidence>
<dbReference type="AlphaFoldDB" id="A0A371PUQ5"/>
<name>A0A371PUQ5_STRIH</name>
<gene>
    <name evidence="3" type="ORF">DY245_33815</name>
</gene>